<evidence type="ECO:0000256" key="5">
    <source>
        <dbReference type="SAM" id="Phobius"/>
    </source>
</evidence>
<evidence type="ECO:0000256" key="3">
    <source>
        <dbReference type="ARBA" id="ARBA00022989"/>
    </source>
</evidence>
<evidence type="ECO:0000313" key="7">
    <source>
        <dbReference type="Proteomes" id="UP000886785"/>
    </source>
</evidence>
<organism evidence="6 7">
    <name type="scientific">Candidatus Gallacutalibacter pullicola</name>
    <dbReference type="NCBI Taxonomy" id="2840830"/>
    <lineage>
        <taxon>Bacteria</taxon>
        <taxon>Bacillati</taxon>
        <taxon>Bacillota</taxon>
        <taxon>Clostridia</taxon>
        <taxon>Eubacteriales</taxon>
        <taxon>Candidatus Gallacutalibacter</taxon>
    </lineage>
</organism>
<sequence>MPSTKTQKIIFGLIMSYAMAYGMEVYNTAIKMGIPLQEGGFSNLTGVVFWEAFKESLYMGLIVFVLSSLFGNRLGAYIASRHCNPAVDNPYLCRLLRQGGTVAVMCPTMSLAASILFSLILGGASLSSLPAIWIGTVIKNFPMAFFWNFFAAAPFTNWAFRRIFRKAE</sequence>
<accession>A0A9D1J1C8</accession>
<dbReference type="SUPFAM" id="SSF161098">
    <property type="entry name" value="MetI-like"/>
    <property type="match status" value="1"/>
</dbReference>
<feature type="transmembrane region" description="Helical" evidence="5">
    <location>
        <begin position="141"/>
        <end position="160"/>
    </location>
</feature>
<keyword evidence="2 5" id="KW-0812">Transmembrane</keyword>
<keyword evidence="4 5" id="KW-0472">Membrane</keyword>
<keyword evidence="3 5" id="KW-1133">Transmembrane helix</keyword>
<dbReference type="AlphaFoldDB" id="A0A9D1J1C8"/>
<name>A0A9D1J1C8_9FIRM</name>
<feature type="transmembrane region" description="Helical" evidence="5">
    <location>
        <begin position="100"/>
        <end position="121"/>
    </location>
</feature>
<feature type="transmembrane region" description="Helical" evidence="5">
    <location>
        <begin position="9"/>
        <end position="26"/>
    </location>
</feature>
<evidence type="ECO:0000313" key="6">
    <source>
        <dbReference type="EMBL" id="HIR57307.1"/>
    </source>
</evidence>
<protein>
    <recommendedName>
        <fullName evidence="8">DUF2798 domain-containing protein</fullName>
    </recommendedName>
</protein>
<comment type="caution">
    <text evidence="6">The sequence shown here is derived from an EMBL/GenBank/DDBJ whole genome shotgun (WGS) entry which is preliminary data.</text>
</comment>
<proteinExistence type="predicted"/>
<dbReference type="Proteomes" id="UP000886785">
    <property type="component" value="Unassembled WGS sequence"/>
</dbReference>
<dbReference type="GO" id="GO:0016020">
    <property type="term" value="C:membrane"/>
    <property type="evidence" value="ECO:0007669"/>
    <property type="project" value="UniProtKB-SubCell"/>
</dbReference>
<gene>
    <name evidence="6" type="ORF">IAA54_06535</name>
</gene>
<dbReference type="EMBL" id="DVHF01000077">
    <property type="protein sequence ID" value="HIR57307.1"/>
    <property type="molecule type" value="Genomic_DNA"/>
</dbReference>
<reference evidence="6" key="2">
    <citation type="journal article" date="2021" name="PeerJ">
        <title>Extensive microbial diversity within the chicken gut microbiome revealed by metagenomics and culture.</title>
        <authorList>
            <person name="Gilroy R."/>
            <person name="Ravi A."/>
            <person name="Getino M."/>
            <person name="Pursley I."/>
            <person name="Horton D.L."/>
            <person name="Alikhan N.F."/>
            <person name="Baker D."/>
            <person name="Gharbi K."/>
            <person name="Hall N."/>
            <person name="Watson M."/>
            <person name="Adriaenssens E.M."/>
            <person name="Foster-Nyarko E."/>
            <person name="Jarju S."/>
            <person name="Secka A."/>
            <person name="Antonio M."/>
            <person name="Oren A."/>
            <person name="Chaudhuri R.R."/>
            <person name="La Ragione R."/>
            <person name="Hildebrand F."/>
            <person name="Pallen M.J."/>
        </authorList>
    </citation>
    <scope>NUCLEOTIDE SEQUENCE</scope>
    <source>
        <strain evidence="6">ChiSjej1B19-7085</strain>
    </source>
</reference>
<reference evidence="6" key="1">
    <citation type="submission" date="2020-10" db="EMBL/GenBank/DDBJ databases">
        <authorList>
            <person name="Gilroy R."/>
        </authorList>
    </citation>
    <scope>NUCLEOTIDE SEQUENCE</scope>
    <source>
        <strain evidence="6">ChiSjej1B19-7085</strain>
    </source>
</reference>
<dbReference type="InterPro" id="IPR035906">
    <property type="entry name" value="MetI-like_sf"/>
</dbReference>
<evidence type="ECO:0000256" key="1">
    <source>
        <dbReference type="ARBA" id="ARBA00004141"/>
    </source>
</evidence>
<evidence type="ECO:0000256" key="4">
    <source>
        <dbReference type="ARBA" id="ARBA00023136"/>
    </source>
</evidence>
<evidence type="ECO:0000256" key="2">
    <source>
        <dbReference type="ARBA" id="ARBA00022692"/>
    </source>
</evidence>
<feature type="transmembrane region" description="Helical" evidence="5">
    <location>
        <begin position="57"/>
        <end position="79"/>
    </location>
</feature>
<comment type="subcellular location">
    <subcellularLocation>
        <location evidence="1">Membrane</location>
        <topology evidence="1">Multi-pass membrane protein</topology>
    </subcellularLocation>
</comment>
<evidence type="ECO:0008006" key="8">
    <source>
        <dbReference type="Google" id="ProtNLM"/>
    </source>
</evidence>